<organism evidence="1 2">
    <name type="scientific">Puccinia striiformis f. sp. tritici</name>
    <dbReference type="NCBI Taxonomy" id="168172"/>
    <lineage>
        <taxon>Eukaryota</taxon>
        <taxon>Fungi</taxon>
        <taxon>Dikarya</taxon>
        <taxon>Basidiomycota</taxon>
        <taxon>Pucciniomycotina</taxon>
        <taxon>Pucciniomycetes</taxon>
        <taxon>Pucciniales</taxon>
        <taxon>Pucciniaceae</taxon>
        <taxon>Puccinia</taxon>
    </lineage>
</organism>
<protein>
    <submittedName>
        <fullName evidence="1">Uncharacterized protein</fullName>
    </submittedName>
</protein>
<reference evidence="2" key="2">
    <citation type="journal article" date="2018" name="Mol. Plant Microbe Interact.">
        <title>Genome sequence resources for the wheat stripe rust pathogen (Puccinia striiformis f. sp. tritici) and the barley stripe rust pathogen (Puccinia striiformis f. sp. hordei).</title>
        <authorList>
            <person name="Xia C."/>
            <person name="Wang M."/>
            <person name="Yin C."/>
            <person name="Cornejo O.E."/>
            <person name="Hulbert S.H."/>
            <person name="Chen X."/>
        </authorList>
    </citation>
    <scope>NUCLEOTIDE SEQUENCE [LARGE SCALE GENOMIC DNA]</scope>
    <source>
        <strain evidence="2">93-210</strain>
    </source>
</reference>
<accession>A0ACC0EIK3</accession>
<evidence type="ECO:0000313" key="2">
    <source>
        <dbReference type="Proteomes" id="UP001060170"/>
    </source>
</evidence>
<dbReference type="EMBL" id="CM045871">
    <property type="protein sequence ID" value="KAI7952167.1"/>
    <property type="molecule type" value="Genomic_DNA"/>
</dbReference>
<reference evidence="2" key="1">
    <citation type="journal article" date="2018" name="BMC Genomics">
        <title>Genomic insights into host adaptation between the wheat stripe rust pathogen (Puccinia striiformis f. sp. tritici) and the barley stripe rust pathogen (Puccinia striiformis f. sp. hordei).</title>
        <authorList>
            <person name="Xia C."/>
            <person name="Wang M."/>
            <person name="Yin C."/>
            <person name="Cornejo O.E."/>
            <person name="Hulbert S.H."/>
            <person name="Chen X."/>
        </authorList>
    </citation>
    <scope>NUCLEOTIDE SEQUENCE [LARGE SCALE GENOMIC DNA]</scope>
    <source>
        <strain evidence="2">93-210</strain>
    </source>
</reference>
<gene>
    <name evidence="1" type="ORF">MJO28_007851</name>
</gene>
<evidence type="ECO:0000313" key="1">
    <source>
        <dbReference type="EMBL" id="KAI7952167.1"/>
    </source>
</evidence>
<keyword evidence="2" id="KW-1185">Reference proteome</keyword>
<proteinExistence type="predicted"/>
<sequence length="312" mass="35797">MVFVKYEAATKVAVIRMITNGHSQAHICEALGISVSNRSFDQWIQLYQETRAVVRNPDEYSIWGRRRLLTTEDKTFMLYDGTGTLVCIETIHNNLVNHLQITLKKAETLNIQKCLVKKYRYVEEMRYVPAEFLVFTDESAVCDRDLLRKFARSACGKPSSRFIIRQNPESLSMLPAISISGMLAITVREDTFTAKKYEHFLEHDLLPRMSRYPNVNSVLVCDNAAIHRRPRVAQLCADAGVRLVYLPPYCPELNPIKLCFAAIKLHLQITQLMTRTPDASWDLRKTCAKIITPDLCYSLYRHCGYLVPSEAE</sequence>
<reference evidence="1 2" key="3">
    <citation type="journal article" date="2022" name="Microbiol. Spectr.">
        <title>Folding features and dynamics of 3D genome architecture in plant fungal pathogens.</title>
        <authorList>
            <person name="Xia C."/>
        </authorList>
    </citation>
    <scope>NUCLEOTIDE SEQUENCE [LARGE SCALE GENOMIC DNA]</scope>
    <source>
        <strain evidence="1 2">93-210</strain>
    </source>
</reference>
<comment type="caution">
    <text evidence="1">The sequence shown here is derived from an EMBL/GenBank/DDBJ whole genome shotgun (WGS) entry which is preliminary data.</text>
</comment>
<name>A0ACC0EIK3_9BASI</name>
<dbReference type="Proteomes" id="UP001060170">
    <property type="component" value="Chromosome 7"/>
</dbReference>